<name>A0ABV3D4H7_STREX</name>
<dbReference type="InterPro" id="IPR001932">
    <property type="entry name" value="PPM-type_phosphatase-like_dom"/>
</dbReference>
<dbReference type="Gene3D" id="3.30.450.20">
    <property type="entry name" value="PAS domain"/>
    <property type="match status" value="1"/>
</dbReference>
<dbReference type="SUPFAM" id="SSF55785">
    <property type="entry name" value="PYP-like sensor domain (PAS domain)"/>
    <property type="match status" value="1"/>
</dbReference>
<proteinExistence type="predicted"/>
<protein>
    <submittedName>
        <fullName evidence="5">SpoIIE family protein phosphatase</fullName>
    </submittedName>
</protein>
<dbReference type="Proteomes" id="UP001551210">
    <property type="component" value="Unassembled WGS sequence"/>
</dbReference>
<dbReference type="EMBL" id="JBEZAM010000065">
    <property type="protein sequence ID" value="MEU7297377.1"/>
    <property type="molecule type" value="Genomic_DNA"/>
</dbReference>
<dbReference type="InterPro" id="IPR036890">
    <property type="entry name" value="HATPase_C_sf"/>
</dbReference>
<accession>A0ABV3D4H7</accession>
<feature type="region of interest" description="Disordered" evidence="2">
    <location>
        <begin position="406"/>
        <end position="435"/>
    </location>
</feature>
<dbReference type="CDD" id="cd00130">
    <property type="entry name" value="PAS"/>
    <property type="match status" value="1"/>
</dbReference>
<dbReference type="InterPro" id="IPR036457">
    <property type="entry name" value="PPM-type-like_dom_sf"/>
</dbReference>
<dbReference type="SUPFAM" id="SSF55781">
    <property type="entry name" value="GAF domain-like"/>
    <property type="match status" value="1"/>
</dbReference>
<dbReference type="SMART" id="SM00331">
    <property type="entry name" value="PP2C_SIG"/>
    <property type="match status" value="1"/>
</dbReference>
<organism evidence="5 6">
    <name type="scientific">Streptomyces exfoliatus</name>
    <name type="common">Streptomyces hydrogenans</name>
    <dbReference type="NCBI Taxonomy" id="1905"/>
    <lineage>
        <taxon>Bacteria</taxon>
        <taxon>Bacillati</taxon>
        <taxon>Actinomycetota</taxon>
        <taxon>Actinomycetes</taxon>
        <taxon>Kitasatosporales</taxon>
        <taxon>Streptomycetaceae</taxon>
        <taxon>Streptomyces</taxon>
    </lineage>
</organism>
<dbReference type="InterPro" id="IPR013656">
    <property type="entry name" value="PAS_4"/>
</dbReference>
<reference evidence="5 6" key="1">
    <citation type="submission" date="2024-06" db="EMBL/GenBank/DDBJ databases">
        <title>The Natural Products Discovery Center: Release of the First 8490 Sequenced Strains for Exploring Actinobacteria Biosynthetic Diversity.</title>
        <authorList>
            <person name="Kalkreuter E."/>
            <person name="Kautsar S.A."/>
            <person name="Yang D."/>
            <person name="Bader C.D."/>
            <person name="Teijaro C.N."/>
            <person name="Fluegel L."/>
            <person name="Davis C.M."/>
            <person name="Simpson J.R."/>
            <person name="Lauterbach L."/>
            <person name="Steele A.D."/>
            <person name="Gui C."/>
            <person name="Meng S."/>
            <person name="Li G."/>
            <person name="Viehrig K."/>
            <person name="Ye F."/>
            <person name="Su P."/>
            <person name="Kiefer A.F."/>
            <person name="Nichols A."/>
            <person name="Cepeda A.J."/>
            <person name="Yan W."/>
            <person name="Fan B."/>
            <person name="Jiang Y."/>
            <person name="Adhikari A."/>
            <person name="Zheng C.-J."/>
            <person name="Schuster L."/>
            <person name="Cowan T.M."/>
            <person name="Smanski M.J."/>
            <person name="Chevrette M.G."/>
            <person name="De Carvalho L.P.S."/>
            <person name="Shen B."/>
        </authorList>
    </citation>
    <scope>NUCLEOTIDE SEQUENCE [LARGE SCALE GENOMIC DNA]</scope>
    <source>
        <strain evidence="5 6">NPDC045705</strain>
    </source>
</reference>
<dbReference type="PANTHER" id="PTHR43156">
    <property type="entry name" value="STAGE II SPORULATION PROTEIN E-RELATED"/>
    <property type="match status" value="1"/>
</dbReference>
<keyword evidence="6" id="KW-1185">Reference proteome</keyword>
<dbReference type="Gene3D" id="3.30.565.10">
    <property type="entry name" value="Histidine kinase-like ATPase, C-terminal domain"/>
    <property type="match status" value="1"/>
</dbReference>
<dbReference type="InterPro" id="IPR029016">
    <property type="entry name" value="GAF-like_dom_sf"/>
</dbReference>
<comment type="caution">
    <text evidence="5">The sequence shown here is derived from an EMBL/GenBank/DDBJ whole genome shotgun (WGS) entry which is preliminary data.</text>
</comment>
<evidence type="ECO:0000313" key="5">
    <source>
        <dbReference type="EMBL" id="MEU7297377.1"/>
    </source>
</evidence>
<dbReference type="InterPro" id="IPR035965">
    <property type="entry name" value="PAS-like_dom_sf"/>
</dbReference>
<dbReference type="CDD" id="cd16936">
    <property type="entry name" value="HATPase_RsbW-like"/>
    <property type="match status" value="1"/>
</dbReference>
<dbReference type="Pfam" id="PF07228">
    <property type="entry name" value="SpoIIE"/>
    <property type="match status" value="1"/>
</dbReference>
<evidence type="ECO:0000259" key="3">
    <source>
        <dbReference type="SMART" id="SM00091"/>
    </source>
</evidence>
<dbReference type="SUPFAM" id="SSF55874">
    <property type="entry name" value="ATPase domain of HSP90 chaperone/DNA topoisomerase II/histidine kinase"/>
    <property type="match status" value="1"/>
</dbReference>
<keyword evidence="1" id="KW-0378">Hydrolase</keyword>
<dbReference type="InterPro" id="IPR003594">
    <property type="entry name" value="HATPase_dom"/>
</dbReference>
<dbReference type="Gene3D" id="3.30.450.40">
    <property type="match status" value="1"/>
</dbReference>
<evidence type="ECO:0000259" key="4">
    <source>
        <dbReference type="SMART" id="SM00331"/>
    </source>
</evidence>
<dbReference type="NCBIfam" id="TIGR00229">
    <property type="entry name" value="sensory_box"/>
    <property type="match status" value="1"/>
</dbReference>
<feature type="domain" description="PPM-type phosphatase" evidence="4">
    <location>
        <begin position="326"/>
        <end position="547"/>
    </location>
</feature>
<dbReference type="RefSeq" id="WP_359214785.1">
    <property type="nucleotide sequence ID" value="NZ_JBEZAM010000065.1"/>
</dbReference>
<feature type="domain" description="PAS" evidence="3">
    <location>
        <begin position="20"/>
        <end position="86"/>
    </location>
</feature>
<dbReference type="PANTHER" id="PTHR43156:SF2">
    <property type="entry name" value="STAGE II SPORULATION PROTEIN E"/>
    <property type="match status" value="1"/>
</dbReference>
<evidence type="ECO:0000313" key="6">
    <source>
        <dbReference type="Proteomes" id="UP001551210"/>
    </source>
</evidence>
<dbReference type="Pfam" id="PF08448">
    <property type="entry name" value="PAS_4"/>
    <property type="match status" value="1"/>
</dbReference>
<dbReference type="SMART" id="SM00091">
    <property type="entry name" value="PAS"/>
    <property type="match status" value="1"/>
</dbReference>
<evidence type="ECO:0000256" key="2">
    <source>
        <dbReference type="SAM" id="MobiDB-lite"/>
    </source>
</evidence>
<dbReference type="InterPro" id="IPR052016">
    <property type="entry name" value="Bact_Sigma-Reg"/>
</dbReference>
<dbReference type="Pfam" id="PF13581">
    <property type="entry name" value="HATPase_c_2"/>
    <property type="match status" value="1"/>
</dbReference>
<dbReference type="Gene3D" id="3.60.40.10">
    <property type="entry name" value="PPM-type phosphatase domain"/>
    <property type="match status" value="1"/>
</dbReference>
<gene>
    <name evidence="5" type="ORF">AB0A76_29995</name>
</gene>
<sequence>MSSDPEESRQPDPTDPWDEAVLEAVFAQSDVGLHVLDTDLRVVRVNTVAVGIRGISADRILGLPASEAYAPAGVSVDEDVLRKVLATGHPALDRLVTGRPPTDPHTKHVFSVSAHRLQDRRGTVLGVVVTSTDVTERERAHARLRLLHDVHERIGTSLDVERTARELVDVTVPGFADWVVVALTDAVLKGRAPGLLSRDPAPLLRCAATGRTGAAPPVPEAGAVLLPGIFGATLPSSASLLPPDGHGGAPGARLVTPLAVRGQIFGAVAFRRANGGESYGEEDIALAEGIASRTATCLENALRFTREHIVMTALRSWPLRQEQATQSAVDVALRHRPGGSAAGSWFDVIPLPGARVALVVGQVEQAGLSAVATMSRLRTAVHSLTTLDLDPHELLARLHATTLRLSAEQDTSTGAGSAPDSAGPPEGGDHPTASCTIAVHDPVDGRLDIARAGSSLFAVVRPDGSVDTKPVDDGPLLGAEGPPFACSTFSLPEGSTLCLASAAESGDAGPRTAEVVNALAHPDRTPEAMADAVKRLLAPDRVLLIARTRHLPPSELGQWAVPFDFSAVGTARAHVEERLRQWKHPVDPFTATLVVSELVTNAVRYGAAPIVLRLITDGDTLTCEVSDAGQAAPHLRHAKAVDEGGRGLLICATLADNWGVRHTDEGKTVWAELRPEGEGTAP</sequence>
<evidence type="ECO:0000256" key="1">
    <source>
        <dbReference type="ARBA" id="ARBA00022801"/>
    </source>
</evidence>
<dbReference type="InterPro" id="IPR000014">
    <property type="entry name" value="PAS"/>
</dbReference>